<dbReference type="PANTHER" id="PTHR46623:SF6">
    <property type="entry name" value="ALPHA_BETA-HYDROLASES SUPERFAMILY PROTEIN"/>
    <property type="match status" value="1"/>
</dbReference>
<dbReference type="Pfam" id="PF01738">
    <property type="entry name" value="DLH"/>
    <property type="match status" value="1"/>
</dbReference>
<accession>A0A6J4RDK0</accession>
<dbReference type="EMBL" id="CADCVE010000091">
    <property type="protein sequence ID" value="CAA9462769.1"/>
    <property type="molecule type" value="Genomic_DNA"/>
</dbReference>
<dbReference type="InterPro" id="IPR029058">
    <property type="entry name" value="AB_hydrolase_fold"/>
</dbReference>
<evidence type="ECO:0000259" key="2">
    <source>
        <dbReference type="Pfam" id="PF01738"/>
    </source>
</evidence>
<name>A0A6J4RDK0_9ACTN</name>
<evidence type="ECO:0000313" key="3">
    <source>
        <dbReference type="EMBL" id="CAA9462769.1"/>
    </source>
</evidence>
<protein>
    <submittedName>
        <fullName evidence="3">Dienelactone hydrolase family protein</fullName>
    </submittedName>
</protein>
<feature type="region of interest" description="Disordered" evidence="1">
    <location>
        <begin position="62"/>
        <end position="87"/>
    </location>
</feature>
<sequence length="319" mass="34981">MKRERVNMNDAWRLKRYLAEEMVEEYEEGRMSRRRMISTVSRILGVAVVSPALLSSLGCASPEQANVEEPEEAAPVPESTTEGVTVQPEDPDIEVSEVQVPGEEGAIRAYQARPAGEGPFASVILIHENRGLKEHTRDVARRFAKLGYTGLAVDLLSRSGGSEQFADEAEATTAISELDPGNVISDLRSSVTWLQDQPYAQEGRIGAIGWCWGGGQAWRLATEEPRISAISAFYGPNPPLEAVPNIQAATLGIYGGEDARITDQEPELEEALAAAGKTYEMKVFDGANHAFFNDTGDRFDPEAAEQAWSDTLDWFDQYL</sequence>
<dbReference type="SUPFAM" id="SSF53474">
    <property type="entry name" value="alpha/beta-Hydrolases"/>
    <property type="match status" value="1"/>
</dbReference>
<dbReference type="InterPro" id="IPR002925">
    <property type="entry name" value="Dienelactn_hydro"/>
</dbReference>
<reference evidence="3" key="1">
    <citation type="submission" date="2020-02" db="EMBL/GenBank/DDBJ databases">
        <authorList>
            <person name="Meier V. D."/>
        </authorList>
    </citation>
    <scope>NUCLEOTIDE SEQUENCE</scope>
    <source>
        <strain evidence="3">AVDCRST_MAG28</strain>
    </source>
</reference>
<proteinExistence type="predicted"/>
<gene>
    <name evidence="3" type="ORF">AVDCRST_MAG28-3586</name>
</gene>
<dbReference type="AlphaFoldDB" id="A0A6J4RDK0"/>
<dbReference type="Gene3D" id="3.40.50.1820">
    <property type="entry name" value="alpha/beta hydrolase"/>
    <property type="match status" value="1"/>
</dbReference>
<feature type="domain" description="Dienelactone hydrolase" evidence="2">
    <location>
        <begin position="107"/>
        <end position="319"/>
    </location>
</feature>
<organism evidence="3">
    <name type="scientific">uncultured Rubrobacteraceae bacterium</name>
    <dbReference type="NCBI Taxonomy" id="349277"/>
    <lineage>
        <taxon>Bacteria</taxon>
        <taxon>Bacillati</taxon>
        <taxon>Actinomycetota</taxon>
        <taxon>Rubrobacteria</taxon>
        <taxon>Rubrobacterales</taxon>
        <taxon>Rubrobacteraceae</taxon>
        <taxon>environmental samples</taxon>
    </lineage>
</organism>
<dbReference type="GO" id="GO:0016787">
    <property type="term" value="F:hydrolase activity"/>
    <property type="evidence" value="ECO:0007669"/>
    <property type="project" value="UniProtKB-KW"/>
</dbReference>
<evidence type="ECO:0000256" key="1">
    <source>
        <dbReference type="SAM" id="MobiDB-lite"/>
    </source>
</evidence>
<keyword evidence="3" id="KW-0378">Hydrolase</keyword>
<dbReference type="InterPro" id="IPR051049">
    <property type="entry name" value="Dienelactone_hydrolase-like"/>
</dbReference>
<dbReference type="PANTHER" id="PTHR46623">
    <property type="entry name" value="CARBOXYMETHYLENEBUTENOLIDASE-RELATED"/>
    <property type="match status" value="1"/>
</dbReference>